<evidence type="ECO:0000256" key="7">
    <source>
        <dbReference type="ARBA" id="ARBA00023180"/>
    </source>
</evidence>
<dbReference type="Pfam" id="PF00087">
    <property type="entry name" value="Toxin_TOLIP"/>
    <property type="match status" value="1"/>
</dbReference>
<keyword evidence="7" id="KW-0325">Glycoprotein</keyword>
<evidence type="ECO:0000256" key="3">
    <source>
        <dbReference type="ARBA" id="ARBA00022475"/>
    </source>
</evidence>
<evidence type="ECO:0000313" key="12">
    <source>
        <dbReference type="Proteomes" id="UP000700334"/>
    </source>
</evidence>
<gene>
    <name evidence="11" type="ORF">J0S82_019164</name>
</gene>
<evidence type="ECO:0000256" key="5">
    <source>
        <dbReference type="ARBA" id="ARBA00022729"/>
    </source>
</evidence>
<keyword evidence="4" id="KW-0449">Lipoprotein</keyword>
<dbReference type="GO" id="GO:0030098">
    <property type="term" value="P:lymphocyte differentiation"/>
    <property type="evidence" value="ECO:0007669"/>
    <property type="project" value="InterPro"/>
</dbReference>
<keyword evidence="5" id="KW-0732">Signal</keyword>
<evidence type="ECO:0000313" key="11">
    <source>
        <dbReference type="EMBL" id="KAG8515387.1"/>
    </source>
</evidence>
<evidence type="ECO:0000256" key="1">
    <source>
        <dbReference type="ARBA" id="ARBA00004236"/>
    </source>
</evidence>
<dbReference type="GO" id="GO:0005886">
    <property type="term" value="C:plasma membrane"/>
    <property type="evidence" value="ECO:0007669"/>
    <property type="project" value="UniProtKB-SubCell"/>
</dbReference>
<evidence type="ECO:0000256" key="2">
    <source>
        <dbReference type="ARBA" id="ARBA00004589"/>
    </source>
</evidence>
<sequence length="427" mass="44126">MAATRCSCGRTSRGRGLCWRGLSPSQGHSQRLAGSAPGRQESLAQSPAWGPEAVGPRQAAPHGPGNCCSRDSAHGSGEDGVTVGTERVRQRCEWTACERTEGGGRRTEDGWRLGQGQASGCVVGGQVATAGVRRVRPGSRRSGQADWLSLKPQGTCPNSPVRMPGFGFRGSSMLGGPSLLQRHPKMKTALLLLLTLAVATGPAWGLRCHMCRSATNCKNPQTCSANARFCRTRTSSEPLSGNLVEKDCVDWCTPTYGVQSQASASSTATHCCQTELCNERAQGRAAGTPRPAALGLALALGLLALRPLGPSRLWTVALGFQSMLPGLLALLPGSGARFGFPAATRVLETPSGPCLVPGPGMHPSPGAQAAPPQPRETAVGAGSGRASATLPAHPRPESRPCAVTAAAACRPGPDRMANFLPGPALSS</sequence>
<keyword evidence="3" id="KW-1003">Cell membrane</keyword>
<dbReference type="InterPro" id="IPR042339">
    <property type="entry name" value="Ly6D"/>
</dbReference>
<keyword evidence="6 9" id="KW-0472">Membrane</keyword>
<evidence type="ECO:0000256" key="8">
    <source>
        <dbReference type="SAM" id="MobiDB-lite"/>
    </source>
</evidence>
<reference evidence="11" key="1">
    <citation type="journal article" date="2021" name="Evol. Appl.">
        <title>The genome of the Pyrenean desman and the effects of bottlenecks and inbreeding on the genomic landscape of an endangered species.</title>
        <authorList>
            <person name="Escoda L."/>
            <person name="Castresana J."/>
        </authorList>
    </citation>
    <scope>NUCLEOTIDE SEQUENCE</scope>
    <source>
        <strain evidence="11">IBE-C5619</strain>
    </source>
</reference>
<dbReference type="GO" id="GO:0009986">
    <property type="term" value="C:cell surface"/>
    <property type="evidence" value="ECO:0007669"/>
    <property type="project" value="InterPro"/>
</dbReference>
<keyword evidence="12" id="KW-1185">Reference proteome</keyword>
<comment type="subcellular location">
    <subcellularLocation>
        <location evidence="1">Cell membrane</location>
    </subcellularLocation>
    <subcellularLocation>
        <location evidence="2">Membrane</location>
        <topology evidence="2">Lipid-anchor</topology>
        <topology evidence="2">GPI-anchor</topology>
    </subcellularLocation>
</comment>
<evidence type="ECO:0000256" key="4">
    <source>
        <dbReference type="ARBA" id="ARBA00022622"/>
    </source>
</evidence>
<accession>A0A8J6AAH1</accession>
<dbReference type="FunFam" id="2.10.60.10:FF:000003">
    <property type="entry name" value="lymphocyte antigen 6E isoform X1"/>
    <property type="match status" value="1"/>
</dbReference>
<feature type="domain" description="UPAR/Ly6" evidence="10">
    <location>
        <begin position="206"/>
        <end position="292"/>
    </location>
</feature>
<dbReference type="InterPro" id="IPR035076">
    <property type="entry name" value="Toxin/TOLIP"/>
</dbReference>
<evidence type="ECO:0000256" key="9">
    <source>
        <dbReference type="SAM" id="Phobius"/>
    </source>
</evidence>
<dbReference type="Gene3D" id="2.10.60.10">
    <property type="entry name" value="CD59"/>
    <property type="match status" value="1"/>
</dbReference>
<keyword evidence="9" id="KW-0812">Transmembrane</keyword>
<dbReference type="PROSITE" id="PS00983">
    <property type="entry name" value="LY6_UPAR"/>
    <property type="match status" value="1"/>
</dbReference>
<feature type="transmembrane region" description="Helical" evidence="9">
    <location>
        <begin position="188"/>
        <end position="206"/>
    </location>
</feature>
<proteinExistence type="predicted"/>
<organism evidence="11 12">
    <name type="scientific">Galemys pyrenaicus</name>
    <name type="common">Iberian desman</name>
    <name type="synonym">Pyrenean desman</name>
    <dbReference type="NCBI Taxonomy" id="202257"/>
    <lineage>
        <taxon>Eukaryota</taxon>
        <taxon>Metazoa</taxon>
        <taxon>Chordata</taxon>
        <taxon>Craniata</taxon>
        <taxon>Vertebrata</taxon>
        <taxon>Euteleostomi</taxon>
        <taxon>Mammalia</taxon>
        <taxon>Eutheria</taxon>
        <taxon>Laurasiatheria</taxon>
        <taxon>Eulipotyphla</taxon>
        <taxon>Talpidae</taxon>
        <taxon>Galemys</taxon>
    </lineage>
</organism>
<dbReference type="PANTHER" id="PTHR16982">
    <property type="entry name" value="LYMPHOCYTE ANTIGEN 6D"/>
    <property type="match status" value="1"/>
</dbReference>
<feature type="region of interest" description="Disordered" evidence="8">
    <location>
        <begin position="356"/>
        <end position="400"/>
    </location>
</feature>
<dbReference type="InterPro" id="IPR016054">
    <property type="entry name" value="LY6_UPA_recep-like"/>
</dbReference>
<dbReference type="Proteomes" id="UP000700334">
    <property type="component" value="Unassembled WGS sequence"/>
</dbReference>
<dbReference type="EMBL" id="JAGFMF010011709">
    <property type="protein sequence ID" value="KAG8515387.1"/>
    <property type="molecule type" value="Genomic_DNA"/>
</dbReference>
<dbReference type="SUPFAM" id="SSF57302">
    <property type="entry name" value="Snake toxin-like"/>
    <property type="match status" value="1"/>
</dbReference>
<dbReference type="SMART" id="SM00134">
    <property type="entry name" value="LU"/>
    <property type="match status" value="1"/>
</dbReference>
<evidence type="ECO:0000256" key="6">
    <source>
        <dbReference type="ARBA" id="ARBA00023136"/>
    </source>
</evidence>
<keyword evidence="4" id="KW-0336">GPI-anchor</keyword>
<dbReference type="CDD" id="cd23542">
    <property type="entry name" value="TFP_LU_ECD_Ly6D"/>
    <property type="match status" value="1"/>
</dbReference>
<dbReference type="InterPro" id="IPR045860">
    <property type="entry name" value="Snake_toxin-like_sf"/>
</dbReference>
<evidence type="ECO:0000259" key="10">
    <source>
        <dbReference type="SMART" id="SM00134"/>
    </source>
</evidence>
<dbReference type="GO" id="GO:0098552">
    <property type="term" value="C:side of membrane"/>
    <property type="evidence" value="ECO:0007669"/>
    <property type="project" value="UniProtKB-KW"/>
</dbReference>
<dbReference type="InterPro" id="IPR018363">
    <property type="entry name" value="CD59_antigen_CS"/>
</dbReference>
<protein>
    <submittedName>
        <fullName evidence="11">Lymphocyte antigen 6D</fullName>
    </submittedName>
</protein>
<dbReference type="PANTHER" id="PTHR16982:SF2">
    <property type="entry name" value="LYMPHOCYTE ANTIGEN 6D"/>
    <property type="match status" value="1"/>
</dbReference>
<dbReference type="OrthoDB" id="9449056at2759"/>
<keyword evidence="9" id="KW-1133">Transmembrane helix</keyword>
<name>A0A8J6AAH1_GALPY</name>
<comment type="caution">
    <text evidence="11">The sequence shown here is derived from an EMBL/GenBank/DDBJ whole genome shotgun (WGS) entry which is preliminary data.</text>
</comment>
<dbReference type="AlphaFoldDB" id="A0A8J6AAH1"/>
<feature type="region of interest" description="Disordered" evidence="8">
    <location>
        <begin position="24"/>
        <end position="83"/>
    </location>
</feature>